<dbReference type="EC" id="2.7.1.56" evidence="5"/>
<dbReference type="InterPro" id="IPR029056">
    <property type="entry name" value="Ribokinase-like"/>
</dbReference>
<dbReference type="InterPro" id="IPR011611">
    <property type="entry name" value="PfkB_dom"/>
</dbReference>
<dbReference type="PANTHER" id="PTHR46566:SF5">
    <property type="entry name" value="1-PHOSPHOFRUCTOKINASE"/>
    <property type="match status" value="1"/>
</dbReference>
<evidence type="ECO:0000313" key="6">
    <source>
        <dbReference type="Proteomes" id="UP000196778"/>
    </source>
</evidence>
<proteinExistence type="predicted"/>
<evidence type="ECO:0000256" key="3">
    <source>
        <dbReference type="SAM" id="MobiDB-lite"/>
    </source>
</evidence>
<accession>A0A1R4IGV3</accession>
<evidence type="ECO:0000313" key="5">
    <source>
        <dbReference type="EMBL" id="SJN19067.1"/>
    </source>
</evidence>
<protein>
    <submittedName>
        <fullName evidence="5">1-phosphofructokinase</fullName>
        <ecNumber evidence="5">2.7.1.56</ecNumber>
    </submittedName>
</protein>
<dbReference type="SUPFAM" id="SSF53613">
    <property type="entry name" value="Ribokinase-like"/>
    <property type="match status" value="1"/>
</dbReference>
<name>A0A1R4IGV3_9MICO</name>
<evidence type="ECO:0000256" key="2">
    <source>
        <dbReference type="ARBA" id="ARBA00022777"/>
    </source>
</evidence>
<dbReference type="InterPro" id="IPR002173">
    <property type="entry name" value="Carboh/pur_kinase_PfkB_CS"/>
</dbReference>
<dbReference type="PANTHER" id="PTHR46566">
    <property type="entry name" value="1-PHOSPHOFRUCTOKINASE-RELATED"/>
    <property type="match status" value="1"/>
</dbReference>
<evidence type="ECO:0000259" key="4">
    <source>
        <dbReference type="Pfam" id="PF00294"/>
    </source>
</evidence>
<dbReference type="AlphaFoldDB" id="A0A1R4IGV3"/>
<evidence type="ECO:0000256" key="1">
    <source>
        <dbReference type="ARBA" id="ARBA00022679"/>
    </source>
</evidence>
<dbReference type="GO" id="GO:0005829">
    <property type="term" value="C:cytosol"/>
    <property type="evidence" value="ECO:0007669"/>
    <property type="project" value="TreeGrafter"/>
</dbReference>
<dbReference type="Proteomes" id="UP000196778">
    <property type="component" value="Unassembled WGS sequence"/>
</dbReference>
<feature type="region of interest" description="Disordered" evidence="3">
    <location>
        <begin position="325"/>
        <end position="374"/>
    </location>
</feature>
<feature type="domain" description="Carbohydrate kinase PfkB" evidence="4">
    <location>
        <begin position="89"/>
        <end position="305"/>
    </location>
</feature>
<sequence>MTVLTAAEDRRPLPVREAAVVTCTPAPAIDRVYLLPTVALGRVNRARVVSEEVAGKGVNVSRMLAGAAVPTRMVLPWSGEGTLLPPEAVVVPTTQPTRLHTIVIDAEGVTTNINEFAAALSDAEWSLLARRCRAAVEEIRAGWLLIGGSIPWPEDDAVIARLLGAATDAGARVAVDTSGSGLARIARRHGPSIALVKPNTAELAEATGTALHTRGDVVDAARRLIRCGIGAVLASAGADGIVYVDGGSALWATGPGVDRVVNTTGAGDAALAGFLSATATADPVGEGLIRAIRWSQAAVRSTHACPPPAEIGDVALRVSPLGRVDRDLPLSDPGDDLDPLPQTAAARRRPDAAAARSPRLPADHPTANHEGRLT</sequence>
<dbReference type="RefSeq" id="WP_087135972.1">
    <property type="nucleotide sequence ID" value="NZ_FUKR01000009.1"/>
</dbReference>
<organism evidence="5 6">
    <name type="scientific">Mycetocola reblochoni REB411</name>
    <dbReference type="NCBI Taxonomy" id="1255698"/>
    <lineage>
        <taxon>Bacteria</taxon>
        <taxon>Bacillati</taxon>
        <taxon>Actinomycetota</taxon>
        <taxon>Actinomycetes</taxon>
        <taxon>Micrococcales</taxon>
        <taxon>Microbacteriaceae</taxon>
        <taxon>Mycetocola</taxon>
    </lineage>
</organism>
<dbReference type="Pfam" id="PF00294">
    <property type="entry name" value="PfkB"/>
    <property type="match status" value="1"/>
</dbReference>
<dbReference type="PROSITE" id="PS00584">
    <property type="entry name" value="PFKB_KINASES_2"/>
    <property type="match status" value="1"/>
</dbReference>
<keyword evidence="6" id="KW-1185">Reference proteome</keyword>
<dbReference type="EMBL" id="FUKR01000009">
    <property type="protein sequence ID" value="SJN19067.1"/>
    <property type="molecule type" value="Genomic_DNA"/>
</dbReference>
<dbReference type="OrthoDB" id="9801219at2"/>
<keyword evidence="2 5" id="KW-0418">Kinase</keyword>
<keyword evidence="1 5" id="KW-0808">Transferase</keyword>
<dbReference type="Gene3D" id="3.40.1190.20">
    <property type="match status" value="1"/>
</dbReference>
<gene>
    <name evidence="5" type="ORF">FM119_01745</name>
</gene>
<dbReference type="GO" id="GO:0008662">
    <property type="term" value="F:1-phosphofructokinase activity"/>
    <property type="evidence" value="ECO:0007669"/>
    <property type="project" value="UniProtKB-EC"/>
</dbReference>
<reference evidence="6" key="1">
    <citation type="submission" date="2017-02" db="EMBL/GenBank/DDBJ databases">
        <authorList>
            <person name="Dridi B."/>
        </authorList>
    </citation>
    <scope>NUCLEOTIDE SEQUENCE [LARGE SCALE GENOMIC DNA]</scope>
    <source>
        <strain evidence="6">EB411</strain>
    </source>
</reference>